<keyword evidence="2" id="KW-0201">Cytochrome c-type biogenesis</keyword>
<evidence type="ECO:0000256" key="3">
    <source>
        <dbReference type="ARBA" id="ARBA00023157"/>
    </source>
</evidence>
<accession>A0A0A0M3N7</accession>
<comment type="subcellular location">
    <subcellularLocation>
        <location evidence="1">Cell envelope</location>
    </subcellularLocation>
</comment>
<name>A0A0A0M3N7_9GAMM</name>
<dbReference type="EMBL" id="AVBH01000226">
    <property type="protein sequence ID" value="KGO97715.1"/>
    <property type="molecule type" value="Genomic_DNA"/>
</dbReference>
<evidence type="ECO:0000256" key="5">
    <source>
        <dbReference type="SAM" id="MobiDB-lite"/>
    </source>
</evidence>
<evidence type="ECO:0000259" key="7">
    <source>
        <dbReference type="PROSITE" id="PS51352"/>
    </source>
</evidence>
<feature type="chain" id="PRO_5001973266" evidence="6">
    <location>
        <begin position="23"/>
        <end position="202"/>
    </location>
</feature>
<comment type="caution">
    <text evidence="8">The sequence shown here is derived from an EMBL/GenBank/DDBJ whole genome shotgun (WGS) entry which is preliminary data.</text>
</comment>
<dbReference type="GO" id="GO:0016491">
    <property type="term" value="F:oxidoreductase activity"/>
    <property type="evidence" value="ECO:0007669"/>
    <property type="project" value="InterPro"/>
</dbReference>
<protein>
    <submittedName>
        <fullName evidence="8">Thioredoxin</fullName>
    </submittedName>
</protein>
<dbReference type="GO" id="GO:0030313">
    <property type="term" value="C:cell envelope"/>
    <property type="evidence" value="ECO:0007669"/>
    <property type="project" value="UniProtKB-SubCell"/>
</dbReference>
<organism evidence="8 9">
    <name type="scientific">Lysobacter defluvii IMMIB APB-9 = DSM 18482</name>
    <dbReference type="NCBI Taxonomy" id="1385515"/>
    <lineage>
        <taxon>Bacteria</taxon>
        <taxon>Pseudomonadati</taxon>
        <taxon>Pseudomonadota</taxon>
        <taxon>Gammaproteobacteria</taxon>
        <taxon>Lysobacterales</taxon>
        <taxon>Lysobacteraceae</taxon>
        <taxon>Novilysobacter</taxon>
    </lineage>
</organism>
<dbReference type="SUPFAM" id="SSF52833">
    <property type="entry name" value="Thioredoxin-like"/>
    <property type="match status" value="1"/>
</dbReference>
<dbReference type="InterPro" id="IPR036249">
    <property type="entry name" value="Thioredoxin-like_sf"/>
</dbReference>
<evidence type="ECO:0000313" key="9">
    <source>
        <dbReference type="Proteomes" id="UP000030003"/>
    </source>
</evidence>
<dbReference type="Gene3D" id="3.40.30.10">
    <property type="entry name" value="Glutaredoxin"/>
    <property type="match status" value="1"/>
</dbReference>
<dbReference type="Proteomes" id="UP000030003">
    <property type="component" value="Unassembled WGS sequence"/>
</dbReference>
<dbReference type="AlphaFoldDB" id="A0A0A0M3N7"/>
<sequence>MRTAVLLVATSLAMLVAGCRPAAQDEASVPSIDGPSRPAMSAGTSGPDGAGGAHVPSLKLATVDGQDYDLADHRGSWVVVNYWATWCSPCLEEMPELSALASMRAHVEVIGLAYEDIEPEAMREFLERHPVTYPVAIVDTLDPPADFPTPRGLPMTWLIGPDGRVVEEFLGPVTAPMLEEAIEAAGGPAPGQPPAEPQGAGA</sequence>
<dbReference type="InterPro" id="IPR050553">
    <property type="entry name" value="Thioredoxin_ResA/DsbE_sf"/>
</dbReference>
<dbReference type="PANTHER" id="PTHR42852">
    <property type="entry name" value="THIOL:DISULFIDE INTERCHANGE PROTEIN DSBE"/>
    <property type="match status" value="1"/>
</dbReference>
<dbReference type="GO" id="GO:0017004">
    <property type="term" value="P:cytochrome complex assembly"/>
    <property type="evidence" value="ECO:0007669"/>
    <property type="project" value="UniProtKB-KW"/>
</dbReference>
<keyword evidence="4" id="KW-0676">Redox-active center</keyword>
<reference evidence="8 9" key="1">
    <citation type="submission" date="2013-08" db="EMBL/GenBank/DDBJ databases">
        <title>Genomic analysis of Lysobacter defluvii.</title>
        <authorList>
            <person name="Wang Q."/>
            <person name="Wang G."/>
        </authorList>
    </citation>
    <scope>NUCLEOTIDE SEQUENCE [LARGE SCALE GENOMIC DNA]</scope>
    <source>
        <strain evidence="8 9">IMMIB APB-9</strain>
    </source>
</reference>
<dbReference type="PROSITE" id="PS51257">
    <property type="entry name" value="PROKAR_LIPOPROTEIN"/>
    <property type="match status" value="1"/>
</dbReference>
<dbReference type="GO" id="GO:0016209">
    <property type="term" value="F:antioxidant activity"/>
    <property type="evidence" value="ECO:0007669"/>
    <property type="project" value="InterPro"/>
</dbReference>
<evidence type="ECO:0000256" key="1">
    <source>
        <dbReference type="ARBA" id="ARBA00004196"/>
    </source>
</evidence>
<dbReference type="PROSITE" id="PS51352">
    <property type="entry name" value="THIOREDOXIN_2"/>
    <property type="match status" value="1"/>
</dbReference>
<evidence type="ECO:0000313" key="8">
    <source>
        <dbReference type="EMBL" id="KGO97715.1"/>
    </source>
</evidence>
<dbReference type="eggNOG" id="COG0526">
    <property type="taxonomic scope" value="Bacteria"/>
</dbReference>
<feature type="region of interest" description="Disordered" evidence="5">
    <location>
        <begin position="181"/>
        <end position="202"/>
    </location>
</feature>
<feature type="signal peptide" evidence="6">
    <location>
        <begin position="1"/>
        <end position="22"/>
    </location>
</feature>
<evidence type="ECO:0000256" key="6">
    <source>
        <dbReference type="SAM" id="SignalP"/>
    </source>
</evidence>
<dbReference type="Pfam" id="PF00578">
    <property type="entry name" value="AhpC-TSA"/>
    <property type="match status" value="1"/>
</dbReference>
<dbReference type="InterPro" id="IPR013766">
    <property type="entry name" value="Thioredoxin_domain"/>
</dbReference>
<dbReference type="STRING" id="1385515.GCA_000423325_01834"/>
<proteinExistence type="predicted"/>
<gene>
    <name evidence="8" type="ORF">N791_07195</name>
</gene>
<evidence type="ECO:0000256" key="2">
    <source>
        <dbReference type="ARBA" id="ARBA00022748"/>
    </source>
</evidence>
<keyword evidence="9" id="KW-1185">Reference proteome</keyword>
<dbReference type="PANTHER" id="PTHR42852:SF6">
    <property type="entry name" value="THIOL:DISULFIDE INTERCHANGE PROTEIN DSBE"/>
    <property type="match status" value="1"/>
</dbReference>
<keyword evidence="3" id="KW-1015">Disulfide bond</keyword>
<evidence type="ECO:0000256" key="4">
    <source>
        <dbReference type="ARBA" id="ARBA00023284"/>
    </source>
</evidence>
<dbReference type="InterPro" id="IPR000866">
    <property type="entry name" value="AhpC/TSA"/>
</dbReference>
<feature type="domain" description="Thioredoxin" evidence="7">
    <location>
        <begin position="49"/>
        <end position="187"/>
    </location>
</feature>
<feature type="region of interest" description="Disordered" evidence="5">
    <location>
        <begin position="26"/>
        <end position="56"/>
    </location>
</feature>
<dbReference type="CDD" id="cd02966">
    <property type="entry name" value="TlpA_like_family"/>
    <property type="match status" value="1"/>
</dbReference>
<keyword evidence="6" id="KW-0732">Signal</keyword>